<dbReference type="Proteomes" id="UP000183557">
    <property type="component" value="Unassembled WGS sequence"/>
</dbReference>
<protein>
    <submittedName>
        <fullName evidence="3">Methyltransferase domain-containing protein</fullName>
    </submittedName>
</protein>
<evidence type="ECO:0000313" key="4">
    <source>
        <dbReference type="Proteomes" id="UP000183557"/>
    </source>
</evidence>
<dbReference type="AlphaFoldDB" id="A0A1I3UY95"/>
<organism evidence="3 4">
    <name type="scientific">Halobacillus dabanensis</name>
    <dbReference type="NCBI Taxonomy" id="240302"/>
    <lineage>
        <taxon>Bacteria</taxon>
        <taxon>Bacillati</taxon>
        <taxon>Bacillota</taxon>
        <taxon>Bacilli</taxon>
        <taxon>Bacillales</taxon>
        <taxon>Bacillaceae</taxon>
        <taxon>Halobacillus</taxon>
    </lineage>
</organism>
<keyword evidence="4" id="KW-1185">Reference proteome</keyword>
<dbReference type="CDD" id="cd02440">
    <property type="entry name" value="AdoMet_MTases"/>
    <property type="match status" value="1"/>
</dbReference>
<evidence type="ECO:0000256" key="1">
    <source>
        <dbReference type="ARBA" id="ARBA00022679"/>
    </source>
</evidence>
<keyword evidence="1 3" id="KW-0808">Transferase</keyword>
<proteinExistence type="predicted"/>
<dbReference type="InterPro" id="IPR029063">
    <property type="entry name" value="SAM-dependent_MTases_sf"/>
</dbReference>
<gene>
    <name evidence="3" type="ORF">SAMN04487936_10545</name>
</gene>
<evidence type="ECO:0000259" key="2">
    <source>
        <dbReference type="Pfam" id="PF08241"/>
    </source>
</evidence>
<dbReference type="GO" id="GO:0032259">
    <property type="term" value="P:methylation"/>
    <property type="evidence" value="ECO:0007669"/>
    <property type="project" value="UniProtKB-KW"/>
</dbReference>
<keyword evidence="3" id="KW-0489">Methyltransferase</keyword>
<dbReference type="GO" id="GO:0008757">
    <property type="term" value="F:S-adenosylmethionine-dependent methyltransferase activity"/>
    <property type="evidence" value="ECO:0007669"/>
    <property type="project" value="InterPro"/>
</dbReference>
<dbReference type="EMBL" id="FOSB01000005">
    <property type="protein sequence ID" value="SFJ87870.1"/>
    <property type="molecule type" value="Genomic_DNA"/>
</dbReference>
<sequence length="210" mass="23710">MKNHENVNSIDKFRKKVAYLDSSQRREQFSPESLLDSLQIQRHDHLLDVGAGTGFLTIPAAKRTDGTVYALDIDANMIGLLESKAKEEGIENIQTIQAGMKDSSLPNDSVDVVMASLVLHEINPLAETLQDIKQVLKQNGFFVCVELEDDPNNNHPRISSTRMEQELTKAGFHIHQKFYPTESIYVFIVQKPADSMEQYFFGLITDIKSL</sequence>
<dbReference type="Pfam" id="PF08241">
    <property type="entry name" value="Methyltransf_11"/>
    <property type="match status" value="1"/>
</dbReference>
<dbReference type="Gene3D" id="3.40.50.150">
    <property type="entry name" value="Vaccinia Virus protein VP39"/>
    <property type="match status" value="1"/>
</dbReference>
<dbReference type="PANTHER" id="PTHR43861:SF3">
    <property type="entry name" value="PUTATIVE (AFU_ORTHOLOGUE AFUA_2G14390)-RELATED"/>
    <property type="match status" value="1"/>
</dbReference>
<dbReference type="PANTHER" id="PTHR43861">
    <property type="entry name" value="TRANS-ACONITATE 2-METHYLTRANSFERASE-RELATED"/>
    <property type="match status" value="1"/>
</dbReference>
<dbReference type="InterPro" id="IPR013216">
    <property type="entry name" value="Methyltransf_11"/>
</dbReference>
<evidence type="ECO:0000313" key="3">
    <source>
        <dbReference type="EMBL" id="SFJ87870.1"/>
    </source>
</evidence>
<dbReference type="SUPFAM" id="SSF53335">
    <property type="entry name" value="S-adenosyl-L-methionine-dependent methyltransferases"/>
    <property type="match status" value="1"/>
</dbReference>
<accession>A0A1I3UY95</accession>
<reference evidence="4" key="1">
    <citation type="submission" date="2016-10" db="EMBL/GenBank/DDBJ databases">
        <authorList>
            <person name="Varghese N."/>
            <person name="Submissions S."/>
        </authorList>
    </citation>
    <scope>NUCLEOTIDE SEQUENCE [LARGE SCALE GENOMIC DNA]</scope>
    <source>
        <strain evidence="4">CGMCC 1.3704</strain>
    </source>
</reference>
<name>A0A1I3UY95_HALDA</name>
<feature type="domain" description="Methyltransferase type 11" evidence="2">
    <location>
        <begin position="47"/>
        <end position="144"/>
    </location>
</feature>
<dbReference type="OrthoDB" id="9784101at2"/>
<dbReference type="RefSeq" id="WP_075036354.1">
    <property type="nucleotide sequence ID" value="NZ_FOSB01000005.1"/>
</dbReference>